<protein>
    <recommendedName>
        <fullName evidence="8">Lipid A phosphate methyltransferase</fullName>
    </recommendedName>
</protein>
<feature type="transmembrane region" description="Helical" evidence="5">
    <location>
        <begin position="186"/>
        <end position="206"/>
    </location>
</feature>
<keyword evidence="4 5" id="KW-0472">Membrane</keyword>
<comment type="caution">
    <text evidence="6">The sequence shown here is derived from an EMBL/GenBank/DDBJ whole genome shotgun (WGS) entry which is preliminary data.</text>
</comment>
<accession>A0A933E6X2</accession>
<proteinExistence type="predicted"/>
<feature type="transmembrane region" description="Helical" evidence="5">
    <location>
        <begin position="12"/>
        <end position="32"/>
    </location>
</feature>
<feature type="transmembrane region" description="Helical" evidence="5">
    <location>
        <begin position="212"/>
        <end position="231"/>
    </location>
</feature>
<dbReference type="AlphaFoldDB" id="A0A933E6X2"/>
<keyword evidence="3 5" id="KW-1133">Transmembrane helix</keyword>
<sequence length="242" mass="28410">MLSQALVRQGEFLFRWRGYLPLMLAPLVIYGLKDFQYYRDSHLYDILLEVACFAVAFTGLTIRFLVMGYAPAGTMGRNPEQARVLKTEGMYSLCRNPLYLGNFFIGLGVFLFLESALISLVYVLSFWLYYERIILGEETFLLRKFGEEYARWAERTPLIIPRLSDWQRPEEPFSWKRAVRREYRRFFAIIALMTLFEIGGDFVVTGELEFDGMWRVIFGFGLAAYLAVRFLKHHTTLLHVDR</sequence>
<name>A0A933E6X2_UNCTE</name>
<dbReference type="InterPro" id="IPR007318">
    <property type="entry name" value="Phopholipid_MeTrfase"/>
</dbReference>
<dbReference type="Gene3D" id="1.20.120.1630">
    <property type="match status" value="1"/>
</dbReference>
<dbReference type="Pfam" id="PF04191">
    <property type="entry name" value="PEMT"/>
    <property type="match status" value="1"/>
</dbReference>
<dbReference type="GO" id="GO:0012505">
    <property type="term" value="C:endomembrane system"/>
    <property type="evidence" value="ECO:0007669"/>
    <property type="project" value="UniProtKB-SubCell"/>
</dbReference>
<organism evidence="6 7">
    <name type="scientific">Tectimicrobiota bacterium</name>
    <dbReference type="NCBI Taxonomy" id="2528274"/>
    <lineage>
        <taxon>Bacteria</taxon>
        <taxon>Pseudomonadati</taxon>
        <taxon>Nitrospinota/Tectimicrobiota group</taxon>
        <taxon>Candidatus Tectimicrobiota</taxon>
    </lineage>
</organism>
<dbReference type="Proteomes" id="UP000752292">
    <property type="component" value="Unassembled WGS sequence"/>
</dbReference>
<dbReference type="PANTHER" id="PTHR12714:SF9">
    <property type="entry name" value="PROTEIN-S-ISOPRENYLCYSTEINE O-METHYLTRANSFERASE"/>
    <property type="match status" value="1"/>
</dbReference>
<evidence type="ECO:0000256" key="2">
    <source>
        <dbReference type="ARBA" id="ARBA00022692"/>
    </source>
</evidence>
<evidence type="ECO:0000313" key="7">
    <source>
        <dbReference type="Proteomes" id="UP000752292"/>
    </source>
</evidence>
<dbReference type="PANTHER" id="PTHR12714">
    <property type="entry name" value="PROTEIN-S ISOPRENYLCYSTEINE O-METHYLTRANSFERASE"/>
    <property type="match status" value="1"/>
</dbReference>
<feature type="transmembrane region" description="Helical" evidence="5">
    <location>
        <begin position="44"/>
        <end position="66"/>
    </location>
</feature>
<evidence type="ECO:0008006" key="8">
    <source>
        <dbReference type="Google" id="ProtNLM"/>
    </source>
</evidence>
<evidence type="ECO:0000256" key="4">
    <source>
        <dbReference type="ARBA" id="ARBA00023136"/>
    </source>
</evidence>
<reference evidence="6" key="1">
    <citation type="submission" date="2020-07" db="EMBL/GenBank/DDBJ databases">
        <title>Huge and variable diversity of episymbiotic CPR bacteria and DPANN archaea in groundwater ecosystems.</title>
        <authorList>
            <person name="He C.Y."/>
            <person name="Keren R."/>
            <person name="Whittaker M."/>
            <person name="Farag I.F."/>
            <person name="Doudna J."/>
            <person name="Cate J.H.D."/>
            <person name="Banfield J.F."/>
        </authorList>
    </citation>
    <scope>NUCLEOTIDE SEQUENCE</scope>
    <source>
        <strain evidence="6">NC_groundwater_1370_Ag_S-0.2um_69_93</strain>
    </source>
</reference>
<comment type="subcellular location">
    <subcellularLocation>
        <location evidence="1">Endomembrane system</location>
        <topology evidence="1">Multi-pass membrane protein</topology>
    </subcellularLocation>
</comment>
<evidence type="ECO:0000256" key="1">
    <source>
        <dbReference type="ARBA" id="ARBA00004127"/>
    </source>
</evidence>
<dbReference type="EMBL" id="JACQRX010000006">
    <property type="protein sequence ID" value="MBI4250837.1"/>
    <property type="molecule type" value="Genomic_DNA"/>
</dbReference>
<evidence type="ECO:0000256" key="5">
    <source>
        <dbReference type="SAM" id="Phobius"/>
    </source>
</evidence>
<feature type="transmembrane region" description="Helical" evidence="5">
    <location>
        <begin position="103"/>
        <end position="130"/>
    </location>
</feature>
<evidence type="ECO:0000313" key="6">
    <source>
        <dbReference type="EMBL" id="MBI4250837.1"/>
    </source>
</evidence>
<gene>
    <name evidence="6" type="ORF">HY618_00120</name>
</gene>
<evidence type="ECO:0000256" key="3">
    <source>
        <dbReference type="ARBA" id="ARBA00022989"/>
    </source>
</evidence>
<dbReference type="GO" id="GO:0016740">
    <property type="term" value="F:transferase activity"/>
    <property type="evidence" value="ECO:0007669"/>
    <property type="project" value="UniProtKB-ARBA"/>
</dbReference>
<keyword evidence="2 5" id="KW-0812">Transmembrane</keyword>